<dbReference type="GO" id="GO:0046491">
    <property type="term" value="P:L-methylmalonyl-CoA metabolic process"/>
    <property type="evidence" value="ECO:0007669"/>
    <property type="project" value="TreeGrafter"/>
</dbReference>
<dbReference type="Proteomes" id="UP000317318">
    <property type="component" value="Chromosome"/>
</dbReference>
<dbReference type="InterPro" id="IPR051785">
    <property type="entry name" value="MMCE/EMCE_epimerase"/>
</dbReference>
<dbReference type="InterPro" id="IPR037523">
    <property type="entry name" value="VOC_core"/>
</dbReference>
<accession>A0A517QXF9</accession>
<dbReference type="InterPro" id="IPR004360">
    <property type="entry name" value="Glyas_Fos-R_dOase_dom"/>
</dbReference>
<dbReference type="GO" id="GO:0046872">
    <property type="term" value="F:metal ion binding"/>
    <property type="evidence" value="ECO:0007669"/>
    <property type="project" value="UniProtKB-KW"/>
</dbReference>
<dbReference type="Pfam" id="PF00903">
    <property type="entry name" value="Glyoxalase"/>
    <property type="match status" value="1"/>
</dbReference>
<dbReference type="KEGG" id="svp:Pan189_06290"/>
<evidence type="ECO:0000313" key="5">
    <source>
        <dbReference type="Proteomes" id="UP000317318"/>
    </source>
</evidence>
<dbReference type="RefSeq" id="WP_145362486.1">
    <property type="nucleotide sequence ID" value="NZ_CP036268.1"/>
</dbReference>
<organism evidence="4 5">
    <name type="scientific">Stratiformator vulcanicus</name>
    <dbReference type="NCBI Taxonomy" id="2527980"/>
    <lineage>
        <taxon>Bacteria</taxon>
        <taxon>Pseudomonadati</taxon>
        <taxon>Planctomycetota</taxon>
        <taxon>Planctomycetia</taxon>
        <taxon>Planctomycetales</taxon>
        <taxon>Planctomycetaceae</taxon>
        <taxon>Stratiformator</taxon>
    </lineage>
</organism>
<evidence type="ECO:0000256" key="2">
    <source>
        <dbReference type="SAM" id="SignalP"/>
    </source>
</evidence>
<dbReference type="AlphaFoldDB" id="A0A517QXF9"/>
<keyword evidence="2" id="KW-0732">Signal</keyword>
<dbReference type="GO" id="GO:0004493">
    <property type="term" value="F:methylmalonyl-CoA epimerase activity"/>
    <property type="evidence" value="ECO:0007669"/>
    <property type="project" value="TreeGrafter"/>
</dbReference>
<evidence type="ECO:0000256" key="1">
    <source>
        <dbReference type="ARBA" id="ARBA00022723"/>
    </source>
</evidence>
<sequence length="182" mass="19718" precursor="true">MKSLKTLVIVFCCSFFTSAIADAQESVPEANFSSPRVDFGIVVTDIEKAREFYTKALGLKETGTFTVAGPWSKKVGLSDSEPFKVFIMQAGEGDAATRVKLMQFERVRGSRPDNTFIHSTYGISYLTMYVEDLDASLAQAAKAGAKPIADGPQAIEANPELSLAILRDPDGNMIELVGPRAE</sequence>
<dbReference type="EMBL" id="CP036268">
    <property type="protein sequence ID" value="QDT36273.1"/>
    <property type="molecule type" value="Genomic_DNA"/>
</dbReference>
<evidence type="ECO:0000313" key="4">
    <source>
        <dbReference type="EMBL" id="QDT36273.1"/>
    </source>
</evidence>
<protein>
    <submittedName>
        <fullName evidence="4">Glyoxalase-like domain protein</fullName>
    </submittedName>
</protein>
<keyword evidence="5" id="KW-1185">Reference proteome</keyword>
<evidence type="ECO:0000259" key="3">
    <source>
        <dbReference type="PROSITE" id="PS51819"/>
    </source>
</evidence>
<feature type="signal peptide" evidence="2">
    <location>
        <begin position="1"/>
        <end position="23"/>
    </location>
</feature>
<dbReference type="OrthoDB" id="375220at2"/>
<dbReference type="Gene3D" id="3.10.180.10">
    <property type="entry name" value="2,3-Dihydroxybiphenyl 1,2-Dioxygenase, domain 1"/>
    <property type="match status" value="1"/>
</dbReference>
<dbReference type="InterPro" id="IPR029068">
    <property type="entry name" value="Glyas_Bleomycin-R_OHBP_Dase"/>
</dbReference>
<name>A0A517QXF9_9PLAN</name>
<keyword evidence="1" id="KW-0479">Metal-binding</keyword>
<dbReference type="SUPFAM" id="SSF54593">
    <property type="entry name" value="Glyoxalase/Bleomycin resistance protein/Dihydroxybiphenyl dioxygenase"/>
    <property type="match status" value="1"/>
</dbReference>
<dbReference type="PANTHER" id="PTHR43048:SF3">
    <property type="entry name" value="METHYLMALONYL-COA EPIMERASE, MITOCHONDRIAL"/>
    <property type="match status" value="1"/>
</dbReference>
<dbReference type="PROSITE" id="PS51819">
    <property type="entry name" value="VOC"/>
    <property type="match status" value="1"/>
</dbReference>
<feature type="chain" id="PRO_5021793132" evidence="2">
    <location>
        <begin position="24"/>
        <end position="182"/>
    </location>
</feature>
<dbReference type="PANTHER" id="PTHR43048">
    <property type="entry name" value="METHYLMALONYL-COA EPIMERASE"/>
    <property type="match status" value="1"/>
</dbReference>
<reference evidence="4 5" key="1">
    <citation type="submission" date="2019-02" db="EMBL/GenBank/DDBJ databases">
        <title>Deep-cultivation of Planctomycetes and their phenomic and genomic characterization uncovers novel biology.</title>
        <authorList>
            <person name="Wiegand S."/>
            <person name="Jogler M."/>
            <person name="Boedeker C."/>
            <person name="Pinto D."/>
            <person name="Vollmers J."/>
            <person name="Rivas-Marin E."/>
            <person name="Kohn T."/>
            <person name="Peeters S.H."/>
            <person name="Heuer A."/>
            <person name="Rast P."/>
            <person name="Oberbeckmann S."/>
            <person name="Bunk B."/>
            <person name="Jeske O."/>
            <person name="Meyerdierks A."/>
            <person name="Storesund J.E."/>
            <person name="Kallscheuer N."/>
            <person name="Luecker S."/>
            <person name="Lage O.M."/>
            <person name="Pohl T."/>
            <person name="Merkel B.J."/>
            <person name="Hornburger P."/>
            <person name="Mueller R.-W."/>
            <person name="Bruemmer F."/>
            <person name="Labrenz M."/>
            <person name="Spormann A.M."/>
            <person name="Op den Camp H."/>
            <person name="Overmann J."/>
            <person name="Amann R."/>
            <person name="Jetten M.S.M."/>
            <person name="Mascher T."/>
            <person name="Medema M.H."/>
            <person name="Devos D.P."/>
            <person name="Kaster A.-K."/>
            <person name="Ovreas L."/>
            <person name="Rohde M."/>
            <person name="Galperin M.Y."/>
            <person name="Jogler C."/>
        </authorList>
    </citation>
    <scope>NUCLEOTIDE SEQUENCE [LARGE SCALE GENOMIC DNA]</scope>
    <source>
        <strain evidence="4 5">Pan189</strain>
    </source>
</reference>
<feature type="domain" description="VOC" evidence="3">
    <location>
        <begin position="35"/>
        <end position="179"/>
    </location>
</feature>
<gene>
    <name evidence="4" type="ORF">Pan189_06290</name>
</gene>
<proteinExistence type="predicted"/>